<dbReference type="PROSITE" id="PS00793">
    <property type="entry name" value="DHPS_2"/>
    <property type="match status" value="1"/>
</dbReference>
<dbReference type="AlphaFoldDB" id="A0A917JU35"/>
<evidence type="ECO:0000313" key="15">
    <source>
        <dbReference type="Proteomes" id="UP000630149"/>
    </source>
</evidence>
<keyword evidence="9 12" id="KW-0460">Magnesium</keyword>
<accession>A0A917JU35</accession>
<dbReference type="InterPro" id="IPR045031">
    <property type="entry name" value="DHP_synth-like"/>
</dbReference>
<dbReference type="GO" id="GO:0046656">
    <property type="term" value="P:folic acid biosynthetic process"/>
    <property type="evidence" value="ECO:0007669"/>
    <property type="project" value="UniProtKB-KW"/>
</dbReference>
<dbReference type="GO" id="GO:0004156">
    <property type="term" value="F:dihydropteroate synthase activity"/>
    <property type="evidence" value="ECO:0007669"/>
    <property type="project" value="UniProtKB-EC"/>
</dbReference>
<comment type="similarity">
    <text evidence="4 12">Belongs to the DHPS family.</text>
</comment>
<dbReference type="EMBL" id="BMOB01000004">
    <property type="protein sequence ID" value="GGI84274.1"/>
    <property type="molecule type" value="Genomic_DNA"/>
</dbReference>
<dbReference type="GO" id="GO:0046872">
    <property type="term" value="F:metal ion binding"/>
    <property type="evidence" value="ECO:0007669"/>
    <property type="project" value="UniProtKB-KW"/>
</dbReference>
<dbReference type="SUPFAM" id="SSF51717">
    <property type="entry name" value="Dihydropteroate synthetase-like"/>
    <property type="match status" value="1"/>
</dbReference>
<keyword evidence="15" id="KW-1185">Reference proteome</keyword>
<protein>
    <recommendedName>
        <fullName evidence="6 12">Dihydropteroate synthase</fullName>
        <shortName evidence="12">DHPS</shortName>
        <ecNumber evidence="5 12">2.5.1.15</ecNumber>
    </recommendedName>
    <alternativeName>
        <fullName evidence="11 12">Dihydropteroate pyrophosphorylase</fullName>
    </alternativeName>
</protein>
<evidence type="ECO:0000256" key="4">
    <source>
        <dbReference type="ARBA" id="ARBA00009503"/>
    </source>
</evidence>
<dbReference type="Pfam" id="PF00809">
    <property type="entry name" value="Pterin_bind"/>
    <property type="match status" value="1"/>
</dbReference>
<keyword evidence="10 12" id="KW-0289">Folate biosynthesis</keyword>
<sequence>MLDDLIPSSRSFKKPFIMGIVNVTPDSFSDGGRYLKPDLAVQKARELIRQGANLIDIGGESSKPGACPISATEELDRVIPVLEQLRAETDTPISIDTYKPLVMIEAVCAGATMINDIFALRSEGALETAAKLDVPVCLMHMQGKPKTMQNHPRYDHSVIDEINYFFQERISACEQAGIQKERLILDPGFGFGKTVQHNLMLIKHFHAFRCHQLPLLLGVSRKSTLGVLLQKEVHERITGGIVMMLFAALQGMAIIRTHDVEETRQALEVMQALCEEETK</sequence>
<dbReference type="EC" id="2.5.1.15" evidence="5 12"/>
<reference evidence="14" key="2">
    <citation type="submission" date="2020-09" db="EMBL/GenBank/DDBJ databases">
        <authorList>
            <person name="Sun Q."/>
            <person name="Ohkuma M."/>
        </authorList>
    </citation>
    <scope>NUCLEOTIDE SEQUENCE</scope>
    <source>
        <strain evidence="14">JCM 13919</strain>
    </source>
</reference>
<evidence type="ECO:0000256" key="3">
    <source>
        <dbReference type="ARBA" id="ARBA00004763"/>
    </source>
</evidence>
<evidence type="ECO:0000256" key="8">
    <source>
        <dbReference type="ARBA" id="ARBA00022723"/>
    </source>
</evidence>
<evidence type="ECO:0000256" key="9">
    <source>
        <dbReference type="ARBA" id="ARBA00022842"/>
    </source>
</evidence>
<comment type="catalytic activity">
    <reaction evidence="1">
        <text>(7,8-dihydropterin-6-yl)methyl diphosphate + 4-aminobenzoate = 7,8-dihydropteroate + diphosphate</text>
        <dbReference type="Rhea" id="RHEA:19949"/>
        <dbReference type="ChEBI" id="CHEBI:17836"/>
        <dbReference type="ChEBI" id="CHEBI:17839"/>
        <dbReference type="ChEBI" id="CHEBI:33019"/>
        <dbReference type="ChEBI" id="CHEBI:72950"/>
        <dbReference type="EC" id="2.5.1.15"/>
    </reaction>
</comment>
<dbReference type="FunFam" id="3.20.20.20:FF:000006">
    <property type="entry name" value="Dihydropteroate synthase"/>
    <property type="match status" value="1"/>
</dbReference>
<dbReference type="Gene3D" id="3.20.20.20">
    <property type="entry name" value="Dihydropteroate synthase-like"/>
    <property type="match status" value="1"/>
</dbReference>
<evidence type="ECO:0000313" key="14">
    <source>
        <dbReference type="EMBL" id="GGI84274.1"/>
    </source>
</evidence>
<evidence type="ECO:0000259" key="13">
    <source>
        <dbReference type="PROSITE" id="PS50972"/>
    </source>
</evidence>
<dbReference type="PANTHER" id="PTHR20941:SF1">
    <property type="entry name" value="FOLIC ACID SYNTHESIS PROTEIN FOL1"/>
    <property type="match status" value="1"/>
</dbReference>
<organism evidence="14 15">
    <name type="scientific">Legionella impletisoli</name>
    <dbReference type="NCBI Taxonomy" id="343510"/>
    <lineage>
        <taxon>Bacteria</taxon>
        <taxon>Pseudomonadati</taxon>
        <taxon>Pseudomonadota</taxon>
        <taxon>Gammaproteobacteria</taxon>
        <taxon>Legionellales</taxon>
        <taxon>Legionellaceae</taxon>
        <taxon>Legionella</taxon>
    </lineage>
</organism>
<dbReference type="NCBIfam" id="TIGR01496">
    <property type="entry name" value="DHPS"/>
    <property type="match status" value="1"/>
</dbReference>
<feature type="domain" description="Pterin-binding" evidence="13">
    <location>
        <begin position="15"/>
        <end position="268"/>
    </location>
</feature>
<evidence type="ECO:0000256" key="1">
    <source>
        <dbReference type="ARBA" id="ARBA00000012"/>
    </source>
</evidence>
<dbReference type="InterPro" id="IPR011005">
    <property type="entry name" value="Dihydropteroate_synth-like_sf"/>
</dbReference>
<comment type="pathway">
    <text evidence="3 12">Cofactor biosynthesis; tetrahydrofolate biosynthesis; 7,8-dihydrofolate from 2-amino-4-hydroxy-6-hydroxymethyl-7,8-dihydropteridine diphosphate and 4-aminobenzoate: step 1/2.</text>
</comment>
<dbReference type="CDD" id="cd00739">
    <property type="entry name" value="DHPS"/>
    <property type="match status" value="1"/>
</dbReference>
<dbReference type="InterPro" id="IPR006390">
    <property type="entry name" value="DHP_synth_dom"/>
</dbReference>
<comment type="function">
    <text evidence="12">Catalyzes the condensation of para-aminobenzoate (pABA) with 6-hydroxymethyl-7,8-dihydropterin diphosphate (DHPt-PP) to form 7,8-dihydropteroate (H2Pte), the immediate precursor of folate derivatives.</text>
</comment>
<comment type="caution">
    <text evidence="14">The sequence shown here is derived from an EMBL/GenBank/DDBJ whole genome shotgun (WGS) entry which is preliminary data.</text>
</comment>
<name>A0A917JU35_9GAMM</name>
<gene>
    <name evidence="14" type="ORF">GCM10007966_11190</name>
</gene>
<keyword evidence="7 12" id="KW-0808">Transferase</keyword>
<dbReference type="GO" id="GO:0005829">
    <property type="term" value="C:cytosol"/>
    <property type="evidence" value="ECO:0007669"/>
    <property type="project" value="TreeGrafter"/>
</dbReference>
<reference evidence="14" key="1">
    <citation type="journal article" date="2014" name="Int. J. Syst. Evol. Microbiol.">
        <title>Complete genome sequence of Corynebacterium casei LMG S-19264T (=DSM 44701T), isolated from a smear-ripened cheese.</title>
        <authorList>
            <consortium name="US DOE Joint Genome Institute (JGI-PGF)"/>
            <person name="Walter F."/>
            <person name="Albersmeier A."/>
            <person name="Kalinowski J."/>
            <person name="Ruckert C."/>
        </authorList>
    </citation>
    <scope>NUCLEOTIDE SEQUENCE</scope>
    <source>
        <strain evidence="14">JCM 13919</strain>
    </source>
</reference>
<evidence type="ECO:0000256" key="12">
    <source>
        <dbReference type="RuleBase" id="RU361205"/>
    </source>
</evidence>
<evidence type="ECO:0000256" key="2">
    <source>
        <dbReference type="ARBA" id="ARBA00001946"/>
    </source>
</evidence>
<dbReference type="Proteomes" id="UP000630149">
    <property type="component" value="Unassembled WGS sequence"/>
</dbReference>
<dbReference type="PANTHER" id="PTHR20941">
    <property type="entry name" value="FOLATE SYNTHESIS PROTEINS"/>
    <property type="match status" value="1"/>
</dbReference>
<keyword evidence="8 12" id="KW-0479">Metal-binding</keyword>
<dbReference type="GO" id="GO:0046654">
    <property type="term" value="P:tetrahydrofolate biosynthetic process"/>
    <property type="evidence" value="ECO:0007669"/>
    <property type="project" value="TreeGrafter"/>
</dbReference>
<evidence type="ECO:0000256" key="6">
    <source>
        <dbReference type="ARBA" id="ARBA00016919"/>
    </source>
</evidence>
<evidence type="ECO:0000256" key="10">
    <source>
        <dbReference type="ARBA" id="ARBA00022909"/>
    </source>
</evidence>
<dbReference type="RefSeq" id="WP_229669338.1">
    <property type="nucleotide sequence ID" value="NZ_BMOB01000004.1"/>
</dbReference>
<comment type="cofactor">
    <cofactor evidence="2 12">
        <name>Mg(2+)</name>
        <dbReference type="ChEBI" id="CHEBI:18420"/>
    </cofactor>
</comment>
<evidence type="ECO:0000256" key="7">
    <source>
        <dbReference type="ARBA" id="ARBA00022679"/>
    </source>
</evidence>
<dbReference type="PROSITE" id="PS00792">
    <property type="entry name" value="DHPS_1"/>
    <property type="match status" value="1"/>
</dbReference>
<evidence type="ECO:0000256" key="11">
    <source>
        <dbReference type="ARBA" id="ARBA00030193"/>
    </source>
</evidence>
<dbReference type="PROSITE" id="PS50972">
    <property type="entry name" value="PTERIN_BINDING"/>
    <property type="match status" value="1"/>
</dbReference>
<evidence type="ECO:0000256" key="5">
    <source>
        <dbReference type="ARBA" id="ARBA00012458"/>
    </source>
</evidence>
<dbReference type="InterPro" id="IPR000489">
    <property type="entry name" value="Pterin-binding_dom"/>
</dbReference>
<proteinExistence type="inferred from homology"/>